<feature type="chain" id="PRO_5042928681" description="Aminotransferase class I/classII large domain-containing protein" evidence="8">
    <location>
        <begin position="19"/>
        <end position="715"/>
    </location>
</feature>
<dbReference type="InterPro" id="IPR015421">
    <property type="entry name" value="PyrdxlP-dep_Trfase_major"/>
</dbReference>
<comment type="caution">
    <text evidence="10">The sequence shown here is derived from an EMBL/GenBank/DDBJ whole genome shotgun (WGS) entry which is preliminary data.</text>
</comment>
<dbReference type="PANTHER" id="PTHR43807:SF20">
    <property type="entry name" value="FI04487P"/>
    <property type="match status" value="1"/>
</dbReference>
<gene>
    <name evidence="10" type="ORF">V9T40_001114</name>
</gene>
<dbReference type="SUPFAM" id="SSF53383">
    <property type="entry name" value="PLP-dependent transferases"/>
    <property type="match status" value="1"/>
</dbReference>
<keyword evidence="6" id="KW-0663">Pyridoxal phosphate</keyword>
<proteinExistence type="inferred from homology"/>
<evidence type="ECO:0000256" key="2">
    <source>
        <dbReference type="ARBA" id="ARBA00007441"/>
    </source>
</evidence>
<dbReference type="GO" id="GO:0030170">
    <property type="term" value="F:pyridoxal phosphate binding"/>
    <property type="evidence" value="ECO:0007669"/>
    <property type="project" value="InterPro"/>
</dbReference>
<feature type="domain" description="Aminotransferase class I/classII large" evidence="9">
    <location>
        <begin position="320"/>
        <end position="701"/>
    </location>
</feature>
<dbReference type="EMBL" id="JBBCAQ010000034">
    <property type="protein sequence ID" value="KAK7580485.1"/>
    <property type="molecule type" value="Genomic_DNA"/>
</dbReference>
<evidence type="ECO:0000256" key="1">
    <source>
        <dbReference type="ARBA" id="ARBA00001933"/>
    </source>
</evidence>
<dbReference type="InterPro" id="IPR004839">
    <property type="entry name" value="Aminotransferase_I/II_large"/>
</dbReference>
<dbReference type="Pfam" id="PF00155">
    <property type="entry name" value="Aminotran_1_2"/>
    <property type="match status" value="1"/>
</dbReference>
<evidence type="ECO:0000259" key="9">
    <source>
        <dbReference type="Pfam" id="PF00155"/>
    </source>
</evidence>
<sequence>MKNIFILLAVFGFQQVFADVKNETIRWVLANDFSPTELANLSPQQEHELHLKTLSHKDPGIIRLAFALELIAKSIGSEVFGFSADENQNRENNAIAKATFDSFAILHLQERVFKVLEESTKNAAPSVNQPGSTISSAFSLACSMIDTDLKNESIYTTLRDEYKKQSLTPPKKTYLYGIPKSVEDLKKTLAELSNDPLMKKFSVHFTYSIFTGFDSVVTKTSILDLANVPGKLESVEKMYDETVVEVVPLIKDVKPEEVDLIHSPLQLNVSGLINCLKNNEIKMTATIEEIKKKFTLPARFHNPEESIWNITTALGLQYKCTDLAQGFPNFLLPDYVLGVLREVQLAGGYELQQYTRDIGHPRLVKIVASLYSRIYNRNLDPENEVLITCGAYESLYCAINGNVEPGDEVIIIEPAFDCYEPMALVAGAVVKFIPLRKLCSPEEETGTSADWTLDEQELRSIFSEKTKILVLNTPMNPLGKVFNLKELQLIAELCIKYNVLCVSDEVYEWNVFEPAKHIKIATLPGMWEHTITVSSAGKSLCTTGWKCGWSIGPGNLLKNSRVVHKENVETYITPIQEAVARCLEREYELFNTDESLFRQAAKIMAKKMDYFVKLLRDAGFDPIVPEGSYFMVADWSKLGKKLDLSKEPGDTRDYKFMYWLVKNTSLLTIPSSVFYSPKNKHIGEKLMRFCFFKTDELLEAASKCIKKIETIQNNE</sequence>
<keyword evidence="11" id="KW-1185">Reference proteome</keyword>
<dbReference type="PANTHER" id="PTHR43807">
    <property type="entry name" value="FI04487P"/>
    <property type="match status" value="1"/>
</dbReference>
<comment type="similarity">
    <text evidence="2">Belongs to the class-I pyridoxal-phosphate-dependent aminotransferase family.</text>
</comment>
<comment type="cofactor">
    <cofactor evidence="1">
        <name>pyridoxal 5'-phosphate</name>
        <dbReference type="ChEBI" id="CHEBI:597326"/>
    </cofactor>
</comment>
<dbReference type="GO" id="GO:0016212">
    <property type="term" value="F:kynurenine-oxoglutarate transaminase activity"/>
    <property type="evidence" value="ECO:0007669"/>
    <property type="project" value="TreeGrafter"/>
</dbReference>
<comment type="subunit">
    <text evidence="3">Homodimer.</text>
</comment>
<comment type="pathway">
    <text evidence="7">Amino-acid degradation; L-kynurenine degradation; kynurenate from L-kynurenine: step 1/2.</text>
</comment>
<feature type="signal peptide" evidence="8">
    <location>
        <begin position="1"/>
        <end position="18"/>
    </location>
</feature>
<dbReference type="CDD" id="cd00609">
    <property type="entry name" value="AAT_like"/>
    <property type="match status" value="1"/>
</dbReference>
<evidence type="ECO:0000256" key="7">
    <source>
        <dbReference type="ARBA" id="ARBA00024016"/>
    </source>
</evidence>
<dbReference type="FunFam" id="3.90.1150.10:FF:000021">
    <property type="entry name" value="Kynurenine--oxoglutarate transaminase 3"/>
    <property type="match status" value="1"/>
</dbReference>
<evidence type="ECO:0000256" key="3">
    <source>
        <dbReference type="ARBA" id="ARBA00011738"/>
    </source>
</evidence>
<dbReference type="GO" id="GO:0005739">
    <property type="term" value="C:mitochondrion"/>
    <property type="evidence" value="ECO:0007669"/>
    <property type="project" value="TreeGrafter"/>
</dbReference>
<dbReference type="Gene3D" id="3.40.640.10">
    <property type="entry name" value="Type I PLP-dependent aspartate aminotransferase-like (Major domain)"/>
    <property type="match status" value="1"/>
</dbReference>
<keyword evidence="4" id="KW-0032">Aminotransferase</keyword>
<keyword evidence="5" id="KW-0808">Transferase</keyword>
<name>A0AAN9TB11_9HEMI</name>
<dbReference type="InterPro" id="IPR015422">
    <property type="entry name" value="PyrdxlP-dep_Trfase_small"/>
</dbReference>
<reference evidence="10 11" key="1">
    <citation type="submission" date="2024-03" db="EMBL/GenBank/DDBJ databases">
        <title>Adaptation during the transition from Ophiocordyceps entomopathogen to insect associate is accompanied by gene loss and intensified selection.</title>
        <authorList>
            <person name="Ward C.M."/>
            <person name="Onetto C.A."/>
            <person name="Borneman A.R."/>
        </authorList>
    </citation>
    <scope>NUCLEOTIDE SEQUENCE [LARGE SCALE GENOMIC DNA]</scope>
    <source>
        <strain evidence="10">AWRI1</strain>
        <tissue evidence="10">Single Adult Female</tissue>
    </source>
</reference>
<evidence type="ECO:0000256" key="4">
    <source>
        <dbReference type="ARBA" id="ARBA00022576"/>
    </source>
</evidence>
<evidence type="ECO:0000313" key="11">
    <source>
        <dbReference type="Proteomes" id="UP001367676"/>
    </source>
</evidence>
<dbReference type="FunFam" id="3.40.640.10:FF:000024">
    <property type="entry name" value="Kynurenine--oxoglutarate transaminase 3"/>
    <property type="match status" value="1"/>
</dbReference>
<accession>A0AAN9TB11</accession>
<dbReference type="InterPro" id="IPR015424">
    <property type="entry name" value="PyrdxlP-dep_Trfase"/>
</dbReference>
<organism evidence="10 11">
    <name type="scientific">Parthenolecanium corni</name>
    <dbReference type="NCBI Taxonomy" id="536013"/>
    <lineage>
        <taxon>Eukaryota</taxon>
        <taxon>Metazoa</taxon>
        <taxon>Ecdysozoa</taxon>
        <taxon>Arthropoda</taxon>
        <taxon>Hexapoda</taxon>
        <taxon>Insecta</taxon>
        <taxon>Pterygota</taxon>
        <taxon>Neoptera</taxon>
        <taxon>Paraneoptera</taxon>
        <taxon>Hemiptera</taxon>
        <taxon>Sternorrhyncha</taxon>
        <taxon>Coccoidea</taxon>
        <taxon>Coccidae</taxon>
        <taxon>Parthenolecanium</taxon>
    </lineage>
</organism>
<dbReference type="AlphaFoldDB" id="A0AAN9TB11"/>
<evidence type="ECO:0000256" key="5">
    <source>
        <dbReference type="ARBA" id="ARBA00022679"/>
    </source>
</evidence>
<keyword evidence="8" id="KW-0732">Signal</keyword>
<evidence type="ECO:0000256" key="8">
    <source>
        <dbReference type="SAM" id="SignalP"/>
    </source>
</evidence>
<dbReference type="InterPro" id="IPR051326">
    <property type="entry name" value="Kynurenine-oxoglutarate_AT"/>
</dbReference>
<dbReference type="GO" id="GO:0070189">
    <property type="term" value="P:kynurenine metabolic process"/>
    <property type="evidence" value="ECO:0007669"/>
    <property type="project" value="UniProtKB-ARBA"/>
</dbReference>
<dbReference type="Proteomes" id="UP001367676">
    <property type="component" value="Unassembled WGS sequence"/>
</dbReference>
<protein>
    <recommendedName>
        <fullName evidence="9">Aminotransferase class I/classII large domain-containing protein</fullName>
    </recommendedName>
</protein>
<evidence type="ECO:0000313" key="10">
    <source>
        <dbReference type="EMBL" id="KAK7580485.1"/>
    </source>
</evidence>
<evidence type="ECO:0000256" key="6">
    <source>
        <dbReference type="ARBA" id="ARBA00022898"/>
    </source>
</evidence>
<dbReference type="Gene3D" id="3.90.1150.10">
    <property type="entry name" value="Aspartate Aminotransferase, domain 1"/>
    <property type="match status" value="1"/>
</dbReference>